<accession>A0ABQ5BSI1</accession>
<gene>
    <name evidence="1" type="ORF">Tco_0875503</name>
</gene>
<sequence>MSGGVTSSHISSTKHKERPLRDNMYSAIRLALQVFDQRPPNYFRHDIYPLVPGSLELVSASYPDRDN</sequence>
<comment type="caution">
    <text evidence="1">The sequence shown here is derived from an EMBL/GenBank/DDBJ whole genome shotgun (WGS) entry which is preliminary data.</text>
</comment>
<evidence type="ECO:0000313" key="1">
    <source>
        <dbReference type="EMBL" id="GJT16797.1"/>
    </source>
</evidence>
<reference evidence="1" key="2">
    <citation type="submission" date="2022-01" db="EMBL/GenBank/DDBJ databases">
        <authorList>
            <person name="Yamashiro T."/>
            <person name="Shiraishi A."/>
            <person name="Satake H."/>
            <person name="Nakayama K."/>
        </authorList>
    </citation>
    <scope>NUCLEOTIDE SEQUENCE</scope>
</reference>
<keyword evidence="2" id="KW-1185">Reference proteome</keyword>
<name>A0ABQ5BSI1_9ASTR</name>
<protein>
    <submittedName>
        <fullName evidence="1">Uncharacterized protein</fullName>
    </submittedName>
</protein>
<proteinExistence type="predicted"/>
<evidence type="ECO:0000313" key="2">
    <source>
        <dbReference type="Proteomes" id="UP001151760"/>
    </source>
</evidence>
<dbReference type="EMBL" id="BQNB010013505">
    <property type="protein sequence ID" value="GJT16797.1"/>
    <property type="molecule type" value="Genomic_DNA"/>
</dbReference>
<reference evidence="1" key="1">
    <citation type="journal article" date="2022" name="Int. J. Mol. Sci.">
        <title>Draft Genome of Tanacetum Coccineum: Genomic Comparison of Closely Related Tanacetum-Family Plants.</title>
        <authorList>
            <person name="Yamashiro T."/>
            <person name="Shiraishi A."/>
            <person name="Nakayama K."/>
            <person name="Satake H."/>
        </authorList>
    </citation>
    <scope>NUCLEOTIDE SEQUENCE</scope>
</reference>
<dbReference type="Proteomes" id="UP001151760">
    <property type="component" value="Unassembled WGS sequence"/>
</dbReference>
<organism evidence="1 2">
    <name type="scientific">Tanacetum coccineum</name>
    <dbReference type="NCBI Taxonomy" id="301880"/>
    <lineage>
        <taxon>Eukaryota</taxon>
        <taxon>Viridiplantae</taxon>
        <taxon>Streptophyta</taxon>
        <taxon>Embryophyta</taxon>
        <taxon>Tracheophyta</taxon>
        <taxon>Spermatophyta</taxon>
        <taxon>Magnoliopsida</taxon>
        <taxon>eudicotyledons</taxon>
        <taxon>Gunneridae</taxon>
        <taxon>Pentapetalae</taxon>
        <taxon>asterids</taxon>
        <taxon>campanulids</taxon>
        <taxon>Asterales</taxon>
        <taxon>Asteraceae</taxon>
        <taxon>Asteroideae</taxon>
        <taxon>Anthemideae</taxon>
        <taxon>Anthemidinae</taxon>
        <taxon>Tanacetum</taxon>
    </lineage>
</organism>